<reference evidence="2" key="1">
    <citation type="submission" date="2019-11" db="EMBL/GenBank/DDBJ databases">
        <authorList>
            <person name="Feng L."/>
        </authorList>
    </citation>
    <scope>NUCLEOTIDE SEQUENCE</scope>
    <source>
        <strain evidence="2">CinnocuumLFYP12</strain>
    </source>
</reference>
<dbReference type="SUPFAM" id="SSF52540">
    <property type="entry name" value="P-loop containing nucleoside triphosphate hydrolases"/>
    <property type="match status" value="1"/>
</dbReference>
<dbReference type="Pfam" id="PF07728">
    <property type="entry name" value="AAA_5"/>
    <property type="match status" value="1"/>
</dbReference>
<dbReference type="PANTHER" id="PTHR37291:SF1">
    <property type="entry name" value="TYPE IV METHYL-DIRECTED RESTRICTION ENZYME ECOKMCRB SUBUNIT"/>
    <property type="match status" value="1"/>
</dbReference>
<dbReference type="InterPro" id="IPR011704">
    <property type="entry name" value="ATPase_dyneun-rel_AAA"/>
</dbReference>
<feature type="domain" description="AAA+ ATPase" evidence="1">
    <location>
        <begin position="463"/>
        <end position="623"/>
    </location>
</feature>
<dbReference type="InterPro" id="IPR027417">
    <property type="entry name" value="P-loop_NTPase"/>
</dbReference>
<sequence length="720" mass="84218">MNNKKYDWIDFYKEFVEKLLEYRYRPKELIEIVKSVYNDTGISMPKLDRNNNLVDIDPLTVMGTFNKKMKDSNRIALCSAYARRLDISASVPSNFDSLPVLNPLNSTFYPFIEERGEDDISDLWKFFEYAIKYAKNLKREDRDELEFYFDKVVNIKYNGNSKITMALYWIAPESYINLDSRNRWYIYESGKIPSDVVENLPEVESKMLANVYFEILDKLQSYLKSGRSKLKNFNQLSFEAWQYSDEVNKLIREEQAVYKTTDKGDGLADEDVDTNRYWIYSAGPNSNFWSEYYEAGIMAIGWGGIGDCTNLSKNEIKQMMKKTYNPELSYRNAAHAVWQFAHEMKIGDIVIVKKGFHKIVGRGIVTSDYMFDESIEDDYTNTRLVNWTDIGEWETEGQQVVKVLTDITPYTDYVKQLNAMFEDEDVIEDEKEIIYPKYSEIDFLNEVFMDEQQYKTIKGLLYKKKNIILQGAPGVGKTFTAKRLAYSLMGVKDQSRVMVIQFHQSYSYEDFIEGFRPTTNGNGFEIKKGAFYNFCKIAETDKENEYFFIIDEINRGNLSKIFGELFMLIENDKRGNSLSLLYSDEKFNVPSNVYIIGMMNTADRGLALLDYALRRRFAFYEMVAGFDSTKFIEYKDKLNDNKFNNLIDTVKELNQAIKNDDSLGEGFCIGHSYFCNLDKVTEFELENIVEYELIPLLKEYWFDEKSKVNTWTSKLRGAIK</sequence>
<dbReference type="SMART" id="SM00382">
    <property type="entry name" value="AAA"/>
    <property type="match status" value="1"/>
</dbReference>
<evidence type="ECO:0000259" key="1">
    <source>
        <dbReference type="SMART" id="SM00382"/>
    </source>
</evidence>
<dbReference type="EC" id="3.1.21.-" evidence="2"/>
<dbReference type="InterPro" id="IPR052934">
    <property type="entry name" value="Methyl-DNA_Rec/Restrict_Enz"/>
</dbReference>
<proteinExistence type="predicted"/>
<dbReference type="GO" id="GO:0005524">
    <property type="term" value="F:ATP binding"/>
    <property type="evidence" value="ECO:0007669"/>
    <property type="project" value="InterPro"/>
</dbReference>
<gene>
    <name evidence="2" type="primary">mcrB</name>
    <name evidence="2" type="ORF">CILFYP12_00932</name>
</gene>
<dbReference type="GO" id="GO:0016887">
    <property type="term" value="F:ATP hydrolysis activity"/>
    <property type="evidence" value="ECO:0007669"/>
    <property type="project" value="InterPro"/>
</dbReference>
<protein>
    <submittedName>
        <fullName evidence="2">5-methylcytosine-specific restriction enzyme B</fullName>
        <ecNumber evidence="2">3.1.21.-</ecNumber>
    </submittedName>
</protein>
<keyword evidence="2" id="KW-0378">Hydrolase</keyword>
<dbReference type="InterPro" id="IPR003593">
    <property type="entry name" value="AAA+_ATPase"/>
</dbReference>
<evidence type="ECO:0000313" key="2">
    <source>
        <dbReference type="EMBL" id="VYS95181.1"/>
    </source>
</evidence>
<dbReference type="RefSeq" id="WP_156346770.1">
    <property type="nucleotide sequence ID" value="NZ_CACRTE010000014.1"/>
</dbReference>
<dbReference type="EMBL" id="CACRTE010000014">
    <property type="protein sequence ID" value="VYS95181.1"/>
    <property type="molecule type" value="Genomic_DNA"/>
</dbReference>
<dbReference type="Gene3D" id="3.40.50.300">
    <property type="entry name" value="P-loop containing nucleotide triphosphate hydrolases"/>
    <property type="match status" value="1"/>
</dbReference>
<name>A0A6N2SSK7_CLOIN</name>
<dbReference type="PANTHER" id="PTHR37291">
    <property type="entry name" value="5-METHYLCYTOSINE-SPECIFIC RESTRICTION ENZYME B"/>
    <property type="match status" value="1"/>
</dbReference>
<dbReference type="AlphaFoldDB" id="A0A6N2SSK7"/>
<accession>A0A6N2SSK7</accession>
<dbReference type="CDD" id="cd00009">
    <property type="entry name" value="AAA"/>
    <property type="match status" value="1"/>
</dbReference>
<organism evidence="2">
    <name type="scientific">Clostridium innocuum</name>
    <dbReference type="NCBI Taxonomy" id="1522"/>
    <lineage>
        <taxon>Bacteria</taxon>
        <taxon>Bacillati</taxon>
        <taxon>Bacillota</taxon>
        <taxon>Clostridia</taxon>
        <taxon>Eubacteriales</taxon>
        <taxon>Clostridiaceae</taxon>
        <taxon>Clostridium</taxon>
    </lineage>
</organism>